<accession>A0A8R1YI28</accession>
<feature type="compositionally biased region" description="Acidic residues" evidence="1">
    <location>
        <begin position="1279"/>
        <end position="1291"/>
    </location>
</feature>
<feature type="region of interest" description="Disordered" evidence="1">
    <location>
        <begin position="179"/>
        <end position="201"/>
    </location>
</feature>
<organism evidence="2 3">
    <name type="scientific">Pristionchus pacificus</name>
    <name type="common">Parasitic nematode worm</name>
    <dbReference type="NCBI Taxonomy" id="54126"/>
    <lineage>
        <taxon>Eukaryota</taxon>
        <taxon>Metazoa</taxon>
        <taxon>Ecdysozoa</taxon>
        <taxon>Nematoda</taxon>
        <taxon>Chromadorea</taxon>
        <taxon>Rhabditida</taxon>
        <taxon>Rhabditina</taxon>
        <taxon>Diplogasteromorpha</taxon>
        <taxon>Diplogasteroidea</taxon>
        <taxon>Neodiplogasteridae</taxon>
        <taxon>Pristionchus</taxon>
    </lineage>
</organism>
<feature type="region of interest" description="Disordered" evidence="1">
    <location>
        <begin position="1047"/>
        <end position="1088"/>
    </location>
</feature>
<sequence length="1377" mass="154307">MLSTSFTASDEILHKKLPGYRRIARARNRAIKQSLRKLAAGKEEQIHQPRSPEPAPIEQPSDANSTIVLDDSHSSSIQVLTEPQPQPLAGNLTICLDDSHSSSIQVLDEPQPQPLVPSTRQLTTPTRVLAHHSHHNMRRGTVRSRQTSVESDFNDENRAVSEVSSSVVSLKVKAKRARTPKRTLTGELPAVKEEERGEEEDEIPIGQIRAEKADKEEQSSIAEMLQKLCESDSPSKALMKRLMAEPEKLFAEATINHLRRVLWTTAIIASPEGQKLANLCIFEKIGIEPAVRLLKKRALKDDINPQDCKHMGELLLLVHKTAVRRDKDDGEWDGEKGPLTEQAINAWTEIADASMLIPGKIGEKFLGMFLTLSSELHDKSKNDSLIYRAVEPVLWRYLRAPHDQVRYAASMLLVRIFPVVEKGSQARIIVIVIVIVIIIIRILNKSYYCANSNNNLDVQLNHFMDMLVDECVEIRKEGSKRILRALAHYYPNINVVWIKKLLSQIVDVNSKDSIPAVRAAVLEGFAELLSVSEAINATDIGLRAMLPRLIEDRSEKVRLAAVDLLLKLRCHRHIRYYKVVPMDEIMARLECESSDAIRKKLVELVITSFLPKSATADEKNERIALLVKYVAHLKNLCIVVYKNWRKGVPESDGLATVEGDMTTSFDTSIVSNTSIADASAMAIPSLDEEAFVFRRDKVLLECAVVLWASIAKELKKPSHESERKVVDKLMSKIFKKMFASFRQTSLLGTVMCIGSLLPSNMLEEYSIQILTILKEKSVDDEILEPYLEAGASWRIDELMEIIRDGEGCSTRSPVKKRPRKNKLSPVERIRQALHYLKYSLGHEPISSRLIAECRAQLEECFEALSHVHEVVDAYLDSIDDGDEELSTCIRWMVALRKTLTGEDILSLYESATVLAVLMMEIPTTSAAAAADNRSTRSGRSASVASTGAAPAAAAALPAADQDTEDEETPSASPYSIFFFASMHWLEQSLLPRIGKCSSIERDKEQLQIRLAKVTLQHTETVLAACSRPPRAPTAAAMTDLIKRFTAPGGGGSVASSEEEEDEEGAALRRRSSLASSVGTDVSAPDPPQKSYLERLSAMLKALMHVTTPVVLLRSLLRLWEIIMGMDNETGAEARQEAYDILRAAFGIVRRAADSPIQGEQLRQGHVDALLAFTKVVIAKWTDGPAQFPYSYLMGQLRVPVHRLMMAAIAERGIEDVSEHTYELAPLVELFLHRFIFRHDTIYSTWREHLETFTMRTPPLFEKEKKKSGDEEGEGRAGEEESEEEEEGDEEEREARREKMAADNQDHFMRFVVGVQLLRLSAPELRKSIIKEKKCAKARRSIQSDVDTPALFARLDEWKRAIRMDDGTETILREMIGP</sequence>
<keyword evidence="3" id="KW-1185">Reference proteome</keyword>
<evidence type="ECO:0000313" key="2">
    <source>
        <dbReference type="EnsemblMetazoa" id="PPA26711.1"/>
    </source>
</evidence>
<dbReference type="InterPro" id="IPR016024">
    <property type="entry name" value="ARM-type_fold"/>
</dbReference>
<evidence type="ECO:0000313" key="3">
    <source>
        <dbReference type="Proteomes" id="UP000005239"/>
    </source>
</evidence>
<feature type="compositionally biased region" description="Basic residues" evidence="1">
    <location>
        <begin position="131"/>
        <end position="142"/>
    </location>
</feature>
<dbReference type="EnsemblMetazoa" id="PPA26711.1">
    <property type="protein sequence ID" value="PPA26711.1"/>
    <property type="gene ID" value="WBGene00116265"/>
</dbReference>
<dbReference type="GO" id="GO:0000796">
    <property type="term" value="C:condensin complex"/>
    <property type="evidence" value="ECO:0000318"/>
    <property type="project" value="GO_Central"/>
</dbReference>
<feature type="compositionally biased region" description="Basic and acidic residues" evidence="1">
    <location>
        <begin position="1260"/>
        <end position="1278"/>
    </location>
</feature>
<dbReference type="PANTHER" id="PTHR16199:SF4">
    <property type="entry name" value="CONDENSIN-2 COMPLEX SUBUNIT G2"/>
    <property type="match status" value="1"/>
</dbReference>
<gene>
    <name evidence="2" type="primary">WBGene00116265</name>
</gene>
<feature type="region of interest" description="Disordered" evidence="1">
    <location>
        <begin position="39"/>
        <end position="68"/>
    </location>
</feature>
<dbReference type="PANTHER" id="PTHR16199">
    <property type="entry name" value="CONDENSIN-2 COMPLEX SUBUNIT G2"/>
    <property type="match status" value="1"/>
</dbReference>
<reference evidence="2" key="2">
    <citation type="submission" date="2022-06" db="UniProtKB">
        <authorList>
            <consortium name="EnsemblMetazoa"/>
        </authorList>
    </citation>
    <scope>IDENTIFICATION</scope>
    <source>
        <strain evidence="2">PS312</strain>
    </source>
</reference>
<proteinExistence type="predicted"/>
<dbReference type="Pfam" id="PF12422">
    <property type="entry name" value="Condensin2nSMC"/>
    <property type="match status" value="1"/>
</dbReference>
<dbReference type="Gene3D" id="1.25.10.10">
    <property type="entry name" value="Leucine-rich Repeat Variant"/>
    <property type="match status" value="1"/>
</dbReference>
<name>A0A2A6C4X1_PRIPA</name>
<feature type="region of interest" description="Disordered" evidence="1">
    <location>
        <begin position="1260"/>
        <end position="1300"/>
    </location>
</feature>
<dbReference type="InterPro" id="IPR011989">
    <property type="entry name" value="ARM-like"/>
</dbReference>
<dbReference type="SUPFAM" id="SSF48371">
    <property type="entry name" value="ARM repeat"/>
    <property type="match status" value="1"/>
</dbReference>
<protein>
    <submittedName>
        <fullName evidence="2">Capg-2</fullName>
    </submittedName>
</protein>
<feature type="region of interest" description="Disordered" evidence="1">
    <location>
        <begin position="131"/>
        <end position="153"/>
    </location>
</feature>
<dbReference type="GO" id="GO:0000070">
    <property type="term" value="P:mitotic sister chromatid segregation"/>
    <property type="evidence" value="ECO:0000318"/>
    <property type="project" value="GO_Central"/>
</dbReference>
<dbReference type="InterPro" id="IPR024741">
    <property type="entry name" value="Condensin2_G2"/>
</dbReference>
<dbReference type="GO" id="GO:0005634">
    <property type="term" value="C:nucleus"/>
    <property type="evidence" value="ECO:0000318"/>
    <property type="project" value="GO_Central"/>
</dbReference>
<accession>A0A2A6C4X1</accession>
<dbReference type="Proteomes" id="UP000005239">
    <property type="component" value="Unassembled WGS sequence"/>
</dbReference>
<evidence type="ECO:0000256" key="1">
    <source>
        <dbReference type="SAM" id="MobiDB-lite"/>
    </source>
</evidence>
<reference evidence="3" key="1">
    <citation type="journal article" date="2008" name="Nat. Genet.">
        <title>The Pristionchus pacificus genome provides a unique perspective on nematode lifestyle and parasitism.</title>
        <authorList>
            <person name="Dieterich C."/>
            <person name="Clifton S.W."/>
            <person name="Schuster L.N."/>
            <person name="Chinwalla A."/>
            <person name="Delehaunty K."/>
            <person name="Dinkelacker I."/>
            <person name="Fulton L."/>
            <person name="Fulton R."/>
            <person name="Godfrey J."/>
            <person name="Minx P."/>
            <person name="Mitreva M."/>
            <person name="Roeseler W."/>
            <person name="Tian H."/>
            <person name="Witte H."/>
            <person name="Yang S.P."/>
            <person name="Wilson R.K."/>
            <person name="Sommer R.J."/>
        </authorList>
    </citation>
    <scope>NUCLEOTIDE SEQUENCE [LARGE SCALE GENOMIC DNA]</scope>
    <source>
        <strain evidence="3">PS312</strain>
    </source>
</reference>